<dbReference type="InterPro" id="IPR051677">
    <property type="entry name" value="AfsR-DnrI-RedD_regulator"/>
</dbReference>
<dbReference type="SMART" id="SM00382">
    <property type="entry name" value="AAA"/>
    <property type="match status" value="1"/>
</dbReference>
<dbReference type="InterPro" id="IPR003593">
    <property type="entry name" value="AAA+_ATPase"/>
</dbReference>
<dbReference type="InterPro" id="IPR001867">
    <property type="entry name" value="OmpR/PhoB-type_DNA-bd"/>
</dbReference>
<protein>
    <recommendedName>
        <fullName evidence="7">OmpR/PhoB-type domain-containing protein</fullName>
    </recommendedName>
</protein>
<evidence type="ECO:0000313" key="8">
    <source>
        <dbReference type="EMBL" id="GAA1908291.1"/>
    </source>
</evidence>
<name>A0ABN2NZI4_9ACTN</name>
<dbReference type="InterPro" id="IPR027417">
    <property type="entry name" value="P-loop_NTPase"/>
</dbReference>
<comment type="similarity">
    <text evidence="1">Belongs to the AfsR/DnrI/RedD regulatory family.</text>
</comment>
<dbReference type="PROSITE" id="PS51755">
    <property type="entry name" value="OMPR_PHOB"/>
    <property type="match status" value="1"/>
</dbReference>
<sequence length="617" mass="66130">MRFQLLGPLSITDGQDTVVLQASKPVNLLAALLLHSNTVVSAHYLQQMIWGYEQPATAKAALQTCVLRLRRLFARHEIVDTSIEAVPGGYRITADTRTLDLLEFRAHVREAALAGDDPVAELRSLRRALSLWQGSLLANVRSELMQRDEVPRLTEEWLRTVERVCDLQLAMGHCGEALVELWSATRAHPDHGRFREQLIEALYRTGRQTEALAEYRAFRDYLRQELGVDPSPALKRLEMAVLRGEDLGPAVGSAVLPGGSAPAGLPPAGGAGGPASVPSSAVGTARREADFSAVPSFTGRTGDVRALVDRLTAAPDARTAPVTELICGAAGIGKTALAQQVAHLVRDSFPGGRLLVRMTGPDGSARPAEEVAAELAEAWPGWAEGAGPGPRGADERALLVLDDVTDAGQVRPLLPVPPSHAVLVTSRMALGGLVARYGGRVRRLDVFGPGESHRLLESLLGADRVAAEPEAARLLAEGCGHHPLALRVLATRLLTRPGLLLADAERWLAEDPMAALALPDDPLMSVERVLGEALGRLDPSLAEAAPALGRLPRAVFDAREAAGELRLPVGETQRVLERLADAGLLEDGPPGPYRVHELFRRYARHCASDLCLPPQKV</sequence>
<evidence type="ECO:0000256" key="2">
    <source>
        <dbReference type="ARBA" id="ARBA00023012"/>
    </source>
</evidence>
<dbReference type="Gene3D" id="3.40.50.300">
    <property type="entry name" value="P-loop containing nucleotide triphosphate hydrolases"/>
    <property type="match status" value="1"/>
</dbReference>
<dbReference type="SUPFAM" id="SSF46894">
    <property type="entry name" value="C-terminal effector domain of the bipartite response regulators"/>
    <property type="match status" value="1"/>
</dbReference>
<comment type="caution">
    <text evidence="8">The sequence shown here is derived from an EMBL/GenBank/DDBJ whole genome shotgun (WGS) entry which is preliminary data.</text>
</comment>
<proteinExistence type="inferred from homology"/>
<keyword evidence="4 6" id="KW-0238">DNA-binding</keyword>
<dbReference type="EMBL" id="BAAAMJ010000015">
    <property type="protein sequence ID" value="GAA1908291.1"/>
    <property type="molecule type" value="Genomic_DNA"/>
</dbReference>
<evidence type="ECO:0000256" key="6">
    <source>
        <dbReference type="PROSITE-ProRule" id="PRU01091"/>
    </source>
</evidence>
<dbReference type="Pfam" id="PF03704">
    <property type="entry name" value="BTAD"/>
    <property type="match status" value="1"/>
</dbReference>
<evidence type="ECO:0000256" key="5">
    <source>
        <dbReference type="ARBA" id="ARBA00023163"/>
    </source>
</evidence>
<dbReference type="Proteomes" id="UP001501303">
    <property type="component" value="Unassembled WGS sequence"/>
</dbReference>
<dbReference type="SUPFAM" id="SSF52540">
    <property type="entry name" value="P-loop containing nucleoside triphosphate hydrolases"/>
    <property type="match status" value="1"/>
</dbReference>
<keyword evidence="2" id="KW-0902">Two-component regulatory system</keyword>
<gene>
    <name evidence="8" type="ORF">GCM10009716_17800</name>
</gene>
<evidence type="ECO:0000256" key="3">
    <source>
        <dbReference type="ARBA" id="ARBA00023015"/>
    </source>
</evidence>
<dbReference type="InterPro" id="IPR016032">
    <property type="entry name" value="Sig_transdc_resp-reg_C-effctor"/>
</dbReference>
<dbReference type="PANTHER" id="PTHR35807:SF1">
    <property type="entry name" value="TRANSCRIPTIONAL REGULATOR REDD"/>
    <property type="match status" value="1"/>
</dbReference>
<evidence type="ECO:0000256" key="4">
    <source>
        <dbReference type="ARBA" id="ARBA00023125"/>
    </source>
</evidence>
<dbReference type="InterPro" id="IPR005158">
    <property type="entry name" value="BTAD"/>
</dbReference>
<evidence type="ECO:0000256" key="1">
    <source>
        <dbReference type="ARBA" id="ARBA00005820"/>
    </source>
</evidence>
<evidence type="ECO:0000259" key="7">
    <source>
        <dbReference type="PROSITE" id="PS51755"/>
    </source>
</evidence>
<dbReference type="SMART" id="SM01043">
    <property type="entry name" value="BTAD"/>
    <property type="match status" value="1"/>
</dbReference>
<feature type="domain" description="OmpR/PhoB-type" evidence="7">
    <location>
        <begin position="1"/>
        <end position="94"/>
    </location>
</feature>
<dbReference type="SUPFAM" id="SSF48452">
    <property type="entry name" value="TPR-like"/>
    <property type="match status" value="1"/>
</dbReference>
<dbReference type="PRINTS" id="PR00364">
    <property type="entry name" value="DISEASERSIST"/>
</dbReference>
<keyword evidence="9" id="KW-1185">Reference proteome</keyword>
<dbReference type="RefSeq" id="WP_344260149.1">
    <property type="nucleotide sequence ID" value="NZ_BAAAMJ010000015.1"/>
</dbReference>
<dbReference type="PANTHER" id="PTHR35807">
    <property type="entry name" value="TRANSCRIPTIONAL REGULATOR REDD-RELATED"/>
    <property type="match status" value="1"/>
</dbReference>
<evidence type="ECO:0000313" key="9">
    <source>
        <dbReference type="Proteomes" id="UP001501303"/>
    </source>
</evidence>
<dbReference type="CDD" id="cd15831">
    <property type="entry name" value="BTAD"/>
    <property type="match status" value="1"/>
</dbReference>
<dbReference type="SMART" id="SM00862">
    <property type="entry name" value="Trans_reg_C"/>
    <property type="match status" value="1"/>
</dbReference>
<feature type="DNA-binding region" description="OmpR/PhoB-type" evidence="6">
    <location>
        <begin position="1"/>
        <end position="94"/>
    </location>
</feature>
<organism evidence="8 9">
    <name type="scientific">Streptomyces sodiiphilus</name>
    <dbReference type="NCBI Taxonomy" id="226217"/>
    <lineage>
        <taxon>Bacteria</taxon>
        <taxon>Bacillati</taxon>
        <taxon>Actinomycetota</taxon>
        <taxon>Actinomycetes</taxon>
        <taxon>Kitasatosporales</taxon>
        <taxon>Streptomycetaceae</taxon>
        <taxon>Streptomyces</taxon>
    </lineage>
</organism>
<reference evidence="9" key="1">
    <citation type="journal article" date="2019" name="Int. J. Syst. Evol. Microbiol.">
        <title>The Global Catalogue of Microorganisms (GCM) 10K type strain sequencing project: providing services to taxonomists for standard genome sequencing and annotation.</title>
        <authorList>
            <consortium name="The Broad Institute Genomics Platform"/>
            <consortium name="The Broad Institute Genome Sequencing Center for Infectious Disease"/>
            <person name="Wu L."/>
            <person name="Ma J."/>
        </authorList>
    </citation>
    <scope>NUCLEOTIDE SEQUENCE [LARGE SCALE GENOMIC DNA]</scope>
    <source>
        <strain evidence="9">JCM 13581</strain>
    </source>
</reference>
<dbReference type="Pfam" id="PF00486">
    <property type="entry name" value="Trans_reg_C"/>
    <property type="match status" value="1"/>
</dbReference>
<keyword evidence="3" id="KW-0805">Transcription regulation</keyword>
<accession>A0ABN2NZI4</accession>
<dbReference type="Gene3D" id="1.25.40.10">
    <property type="entry name" value="Tetratricopeptide repeat domain"/>
    <property type="match status" value="1"/>
</dbReference>
<dbReference type="Gene3D" id="1.10.10.10">
    <property type="entry name" value="Winged helix-like DNA-binding domain superfamily/Winged helix DNA-binding domain"/>
    <property type="match status" value="1"/>
</dbReference>
<dbReference type="InterPro" id="IPR011990">
    <property type="entry name" value="TPR-like_helical_dom_sf"/>
</dbReference>
<dbReference type="InterPro" id="IPR036388">
    <property type="entry name" value="WH-like_DNA-bd_sf"/>
</dbReference>
<keyword evidence="5" id="KW-0804">Transcription</keyword>